<dbReference type="EMBL" id="JAPHQB010000001">
    <property type="protein sequence ID" value="MCX2800280.1"/>
    <property type="molecule type" value="Genomic_DNA"/>
</dbReference>
<dbReference type="AlphaFoldDB" id="A0AB35HTB3"/>
<proteinExistence type="predicted"/>
<dbReference type="RefSeq" id="WP_265965856.1">
    <property type="nucleotide sequence ID" value="NZ_JAPHQB010000001.1"/>
</dbReference>
<protein>
    <recommendedName>
        <fullName evidence="1">DUF6795 domain-containing protein</fullName>
    </recommendedName>
</protein>
<sequence length="134" mass="15532">MTFLNPLKACTFSEMNIQITLDGEPAKGAEVIRLVKWKKEKIDNFTADEEGRVELPAMFESSTTNLLPMEFVATQLITVKYKGKEYEIWNYAKRKPEKNFELEGKPFSLKCELSKEDELHEVFSSLLVTQCTWE</sequence>
<comment type="caution">
    <text evidence="2">The sequence shown here is derived from an EMBL/GenBank/DDBJ whole genome shotgun (WGS) entry which is preliminary data.</text>
</comment>
<feature type="domain" description="DUF6795" evidence="1">
    <location>
        <begin position="15"/>
        <end position="116"/>
    </location>
</feature>
<dbReference type="Proteomes" id="UP001209730">
    <property type="component" value="Unassembled WGS sequence"/>
</dbReference>
<dbReference type="InterPro" id="IPR046474">
    <property type="entry name" value="DUF6795"/>
</dbReference>
<evidence type="ECO:0000313" key="3">
    <source>
        <dbReference type="Proteomes" id="UP001209730"/>
    </source>
</evidence>
<accession>A0AB35HTB3</accession>
<gene>
    <name evidence="2" type="ORF">OQJ68_00600</name>
</gene>
<name>A0AB35HTB3_MICTH</name>
<dbReference type="Pfam" id="PF20598">
    <property type="entry name" value="DUF6795"/>
    <property type="match status" value="1"/>
</dbReference>
<evidence type="ECO:0000313" key="2">
    <source>
        <dbReference type="EMBL" id="MCX2800280.1"/>
    </source>
</evidence>
<organism evidence="2 3">
    <name type="scientific">Microbulbifer thermotolerans</name>
    <dbReference type="NCBI Taxonomy" id="252514"/>
    <lineage>
        <taxon>Bacteria</taxon>
        <taxon>Pseudomonadati</taxon>
        <taxon>Pseudomonadota</taxon>
        <taxon>Gammaproteobacteria</taxon>
        <taxon>Cellvibrionales</taxon>
        <taxon>Microbulbiferaceae</taxon>
        <taxon>Microbulbifer</taxon>
    </lineage>
</organism>
<reference evidence="2" key="1">
    <citation type="submission" date="2022-11" db="EMBL/GenBank/DDBJ databases">
        <title>Chitin-degrading and fungicidal potential of chitinolytic bacterial strains from marine environment of the Pacific Ocean regions.</title>
        <authorList>
            <person name="Pentekhina I."/>
            <person name="Nedashkovskaya O."/>
            <person name="Seitkalieva A."/>
            <person name="Podvolotskaya A."/>
            <person name="Tekutyeva L."/>
            <person name="Balabanova L."/>
        </authorList>
    </citation>
    <scope>NUCLEOTIDE SEQUENCE</scope>
    <source>
        <strain evidence="2">KMM 6838</strain>
    </source>
</reference>
<evidence type="ECO:0000259" key="1">
    <source>
        <dbReference type="Pfam" id="PF20598"/>
    </source>
</evidence>